<dbReference type="AlphaFoldDB" id="D6PDR7"/>
<accession>D6PDR7</accession>
<organism evidence="1">
    <name type="scientific">uncultured marine bacterium MedDCM-OCT-S08-C1340</name>
    <dbReference type="NCBI Taxonomy" id="743070"/>
    <lineage>
        <taxon>Bacteria</taxon>
        <taxon>environmental samples</taxon>
    </lineage>
</organism>
<reference evidence="1" key="1">
    <citation type="journal article" date="2010" name="ISME J.">
        <title>Metagenome of the Mediterranean deep chlorophyll maximum studied by direct and fosmid library 454 pyrosequencing.</title>
        <authorList>
            <person name="Ghai R."/>
            <person name="Martin-Cuadrado A.B."/>
            <person name="Molto A.G."/>
            <person name="Heredia I.G."/>
            <person name="Cabrera R."/>
            <person name="Martin J."/>
            <person name="Verdu M."/>
            <person name="Deschamps P."/>
            <person name="Moreira D."/>
            <person name="Lopez-Garcia P."/>
            <person name="Mira A."/>
            <person name="Rodriguez-Valera F."/>
        </authorList>
    </citation>
    <scope>NUCLEOTIDE SEQUENCE</scope>
</reference>
<dbReference type="EMBL" id="GU943001">
    <property type="protein sequence ID" value="ADD93868.1"/>
    <property type="molecule type" value="Genomic_DNA"/>
</dbReference>
<dbReference type="Gene3D" id="2.30.110.10">
    <property type="entry name" value="Electron Transport, Fmn-binding Protein, Chain A"/>
    <property type="match status" value="1"/>
</dbReference>
<name>D6PDR7_9BACT</name>
<dbReference type="InterPro" id="IPR012349">
    <property type="entry name" value="Split_barrel_FMN-bd"/>
</dbReference>
<sequence>MKDLETLVNVRENISANLLDGVKNRKSDFRTFTLCTTGEVPSGRTVVLRGYDTKIIY</sequence>
<evidence type="ECO:0000313" key="1">
    <source>
        <dbReference type="EMBL" id="ADD93868.1"/>
    </source>
</evidence>
<proteinExistence type="predicted"/>
<protein>
    <submittedName>
        <fullName evidence="1">Uncharacterized protein</fullName>
    </submittedName>
</protein>